<proteinExistence type="predicted"/>
<gene>
    <name evidence="1" type="ORF">BJP51_25015</name>
</gene>
<protein>
    <submittedName>
        <fullName evidence="1">Uncharacterized protein</fullName>
    </submittedName>
</protein>
<evidence type="ECO:0000313" key="1">
    <source>
        <dbReference type="EMBL" id="OMD27460.1"/>
    </source>
</evidence>
<name>A0A1R0X2P9_9BACL</name>
<comment type="caution">
    <text evidence="1">The sequence shown here is derived from an EMBL/GenBank/DDBJ whole genome shotgun (WGS) entry which is preliminary data.</text>
</comment>
<organism evidence="1 2">
    <name type="scientific">Paenibacillus odorifer</name>
    <dbReference type="NCBI Taxonomy" id="189426"/>
    <lineage>
        <taxon>Bacteria</taxon>
        <taxon>Bacillati</taxon>
        <taxon>Bacillota</taxon>
        <taxon>Bacilli</taxon>
        <taxon>Bacillales</taxon>
        <taxon>Paenibacillaceae</taxon>
        <taxon>Paenibacillus</taxon>
    </lineage>
</organism>
<dbReference type="Proteomes" id="UP000187465">
    <property type="component" value="Unassembled WGS sequence"/>
</dbReference>
<dbReference type="AlphaFoldDB" id="A0A1R0X2P9"/>
<reference evidence="1 2" key="1">
    <citation type="submission" date="2016-10" db="EMBL/GenBank/DDBJ databases">
        <title>Paenibacillus species isolates.</title>
        <authorList>
            <person name="Beno S.M."/>
        </authorList>
    </citation>
    <scope>NUCLEOTIDE SEQUENCE [LARGE SCALE GENOMIC DNA]</scope>
    <source>
        <strain evidence="1 2">FSL H7-0604</strain>
    </source>
</reference>
<evidence type="ECO:0000313" key="2">
    <source>
        <dbReference type="Proteomes" id="UP000187465"/>
    </source>
</evidence>
<accession>A0A1R0X2P9</accession>
<dbReference type="RefSeq" id="WP_036679023.1">
    <property type="nucleotide sequence ID" value="NZ_MKQP01000036.1"/>
</dbReference>
<dbReference type="EMBL" id="MKQP01000036">
    <property type="protein sequence ID" value="OMD27460.1"/>
    <property type="molecule type" value="Genomic_DNA"/>
</dbReference>
<sequence>MSMFTKVGAEAAAAGNNEGGAKESPITSFKSGTTLKVGVKSINDVAEYYGYSIFKKVNTFVPKNPATRNARGYIDANPTVWDQAAALLYKEADTAKNAGASEDAVKKITDEAYLYRGKKRFLRAFFDLATGKDVVVDLSPKQEETLKAVIKKYEKKLGTIAFELAKTGSSTNAVVALSPIIDMDEDLTPEERANFAKLGAAPFELADFETCLYVADDAEQTKNLVVAGFDIGRLGLSIGASAGTSTQTPPPADADAPLEITEEELPF</sequence>